<dbReference type="GO" id="GO:0005506">
    <property type="term" value="F:iron ion binding"/>
    <property type="evidence" value="ECO:0007669"/>
    <property type="project" value="InterPro"/>
</dbReference>
<dbReference type="GO" id="GO:0020037">
    <property type="term" value="F:heme binding"/>
    <property type="evidence" value="ECO:0007669"/>
    <property type="project" value="InterPro"/>
</dbReference>
<dbReference type="InterPro" id="IPR001128">
    <property type="entry name" value="Cyt_P450"/>
</dbReference>
<protein>
    <submittedName>
        <fullName evidence="11">Cytochrome P450</fullName>
    </submittedName>
</protein>
<keyword evidence="10" id="KW-0812">Transmembrane</keyword>
<dbReference type="RefSeq" id="XP_031921548.1">
    <property type="nucleotide sequence ID" value="XM_032075021.1"/>
</dbReference>
<dbReference type="PANTHER" id="PTHR24287">
    <property type="entry name" value="P450, PUTATIVE (EUROFUNG)-RELATED"/>
    <property type="match status" value="1"/>
</dbReference>
<sequence>MMMIPQQLSFSTAVPAIVGIYIFRWILISILHTQRAQRMGCKPAFVRPSKLPFGIDILKRYIDTTRQQILQNDEVVVYEELGQRPTWNQNILGNWHHVTMDPKNVQAMLATQFKDFELGPLRRNLFGPVIGKGIFTSDGKEWQHSRALLRPQFARGQIANLELEERHVQHLLDRLPVQHDSWTDVVDLAPLFFNLTLDSATEFLFGQSANSQVGSLKANQSQEPGAAVPAGLPDGLSFGKAFDRANTVVVLRSWLTDLYFLYSPAQFHKDCAEIHEFARYYVNLVLAEELQSRDNKGSSGNPTDSGYVFLRELVKETKDPEELRTQLLNILLAGRDTTAGLLGWTFYLLSRHVDVYEKLHAVVLETFGEFSSNTSITFESLKSCSYLQHVLSEVLRLHPPVPENSRRAVRNTTLPRGGGADGSSPIYIRAGEEVTYNVHIMQRRKDIWGDDAEEFRPERWTGHKPGWEFLPFNGGPRICLGQQFALTEAAYVIVRMLQRFDKVENMDKSTVVKHKYTTTTAPVQVLVRLHSTSH</sequence>
<keyword evidence="4 8" id="KW-0479">Metal-binding</keyword>
<dbReference type="GeneID" id="43659467"/>
<name>A0A5N6ZLH9_9EURO</name>
<dbReference type="PRINTS" id="PR01239">
    <property type="entry name" value="EP450IICYP52"/>
</dbReference>
<gene>
    <name evidence="11" type="ORF">BDV27DRAFT_169394</name>
</gene>
<keyword evidence="12" id="KW-1185">Reference proteome</keyword>
<feature type="binding site" description="axial binding residue" evidence="8">
    <location>
        <position position="479"/>
    </location>
    <ligand>
        <name>heme</name>
        <dbReference type="ChEBI" id="CHEBI:30413"/>
    </ligand>
    <ligandPart>
        <name>Fe</name>
        <dbReference type="ChEBI" id="CHEBI:18248"/>
    </ligandPart>
</feature>
<comment type="similarity">
    <text evidence="2 9">Belongs to the cytochrome P450 family.</text>
</comment>
<comment type="cofactor">
    <cofactor evidence="1 8">
        <name>heme</name>
        <dbReference type="ChEBI" id="CHEBI:30413"/>
    </cofactor>
</comment>
<evidence type="ECO:0000256" key="1">
    <source>
        <dbReference type="ARBA" id="ARBA00001971"/>
    </source>
</evidence>
<evidence type="ECO:0000256" key="7">
    <source>
        <dbReference type="ARBA" id="ARBA00023033"/>
    </source>
</evidence>
<reference evidence="11 12" key="1">
    <citation type="submission" date="2019-04" db="EMBL/GenBank/DDBJ databases">
        <title>Friends and foes A comparative genomics studyof 23 Aspergillus species from section Flavi.</title>
        <authorList>
            <consortium name="DOE Joint Genome Institute"/>
            <person name="Kjaerbolling I."/>
            <person name="Vesth T."/>
            <person name="Frisvad J.C."/>
            <person name="Nybo J.L."/>
            <person name="Theobald S."/>
            <person name="Kildgaard S."/>
            <person name="Isbrandt T."/>
            <person name="Kuo A."/>
            <person name="Sato A."/>
            <person name="Lyhne E.K."/>
            <person name="Kogle M.E."/>
            <person name="Wiebenga A."/>
            <person name="Kun R.S."/>
            <person name="Lubbers R.J."/>
            <person name="Makela M.R."/>
            <person name="Barry K."/>
            <person name="Chovatia M."/>
            <person name="Clum A."/>
            <person name="Daum C."/>
            <person name="Haridas S."/>
            <person name="He G."/>
            <person name="LaButti K."/>
            <person name="Lipzen A."/>
            <person name="Mondo S."/>
            <person name="Riley R."/>
            <person name="Salamov A."/>
            <person name="Simmons B.A."/>
            <person name="Magnuson J.K."/>
            <person name="Henrissat B."/>
            <person name="Mortensen U.H."/>
            <person name="Larsen T.O."/>
            <person name="Devries R.P."/>
            <person name="Grigoriev I.V."/>
            <person name="Machida M."/>
            <person name="Baker S.E."/>
            <person name="Andersen M.R."/>
        </authorList>
    </citation>
    <scope>NUCLEOTIDE SEQUENCE [LARGE SCALE GENOMIC DNA]</scope>
    <source>
        <strain evidence="11 12">CBS 763.97</strain>
    </source>
</reference>
<keyword evidence="10" id="KW-0472">Membrane</keyword>
<dbReference type="InterPro" id="IPR002974">
    <property type="entry name" value="Cyt_P450_E_CYP52_ascomycetes"/>
</dbReference>
<dbReference type="PRINTS" id="PR00464">
    <property type="entry name" value="EP450II"/>
</dbReference>
<evidence type="ECO:0000256" key="3">
    <source>
        <dbReference type="ARBA" id="ARBA00022617"/>
    </source>
</evidence>
<dbReference type="SUPFAM" id="SSF48264">
    <property type="entry name" value="Cytochrome P450"/>
    <property type="match status" value="1"/>
</dbReference>
<feature type="transmembrane region" description="Helical" evidence="10">
    <location>
        <begin position="12"/>
        <end position="31"/>
    </location>
</feature>
<dbReference type="InterPro" id="IPR036396">
    <property type="entry name" value="Cyt_P450_sf"/>
</dbReference>
<dbReference type="InterPro" id="IPR017972">
    <property type="entry name" value="Cyt_P450_CS"/>
</dbReference>
<organism evidence="11 12">
    <name type="scientific">Aspergillus caelatus</name>
    <dbReference type="NCBI Taxonomy" id="61420"/>
    <lineage>
        <taxon>Eukaryota</taxon>
        <taxon>Fungi</taxon>
        <taxon>Dikarya</taxon>
        <taxon>Ascomycota</taxon>
        <taxon>Pezizomycotina</taxon>
        <taxon>Eurotiomycetes</taxon>
        <taxon>Eurotiomycetidae</taxon>
        <taxon>Eurotiales</taxon>
        <taxon>Aspergillaceae</taxon>
        <taxon>Aspergillus</taxon>
        <taxon>Aspergillus subgen. Circumdati</taxon>
    </lineage>
</organism>
<dbReference type="Pfam" id="PF00067">
    <property type="entry name" value="p450"/>
    <property type="match status" value="1"/>
</dbReference>
<dbReference type="CDD" id="cd11063">
    <property type="entry name" value="CYP52"/>
    <property type="match status" value="1"/>
</dbReference>
<accession>A0A5N6ZLH9</accession>
<keyword evidence="7 9" id="KW-0503">Monooxygenase</keyword>
<dbReference type="GO" id="GO:0016712">
    <property type="term" value="F:oxidoreductase activity, acting on paired donors, with incorporation or reduction of molecular oxygen, reduced flavin or flavoprotein as one donor, and incorporation of one atom of oxygen"/>
    <property type="evidence" value="ECO:0007669"/>
    <property type="project" value="InterPro"/>
</dbReference>
<evidence type="ECO:0000256" key="8">
    <source>
        <dbReference type="PIRSR" id="PIRSR602402-1"/>
    </source>
</evidence>
<dbReference type="AlphaFoldDB" id="A0A5N6ZLH9"/>
<evidence type="ECO:0000313" key="12">
    <source>
        <dbReference type="Proteomes" id="UP000326268"/>
    </source>
</evidence>
<proteinExistence type="inferred from homology"/>
<evidence type="ECO:0000256" key="4">
    <source>
        <dbReference type="ARBA" id="ARBA00022723"/>
    </source>
</evidence>
<keyword evidence="6 8" id="KW-0408">Iron</keyword>
<dbReference type="OrthoDB" id="1470350at2759"/>
<dbReference type="PROSITE" id="PS00086">
    <property type="entry name" value="CYTOCHROME_P450"/>
    <property type="match status" value="1"/>
</dbReference>
<evidence type="ECO:0000256" key="2">
    <source>
        <dbReference type="ARBA" id="ARBA00010617"/>
    </source>
</evidence>
<evidence type="ECO:0000313" key="11">
    <source>
        <dbReference type="EMBL" id="KAE8358467.1"/>
    </source>
</evidence>
<dbReference type="PRINTS" id="PR00385">
    <property type="entry name" value="P450"/>
</dbReference>
<evidence type="ECO:0000256" key="10">
    <source>
        <dbReference type="SAM" id="Phobius"/>
    </source>
</evidence>
<evidence type="ECO:0000256" key="9">
    <source>
        <dbReference type="RuleBase" id="RU000461"/>
    </source>
</evidence>
<evidence type="ECO:0000256" key="6">
    <source>
        <dbReference type="ARBA" id="ARBA00023004"/>
    </source>
</evidence>
<dbReference type="EMBL" id="ML737893">
    <property type="protein sequence ID" value="KAE8358467.1"/>
    <property type="molecule type" value="Genomic_DNA"/>
</dbReference>
<keyword evidence="3 8" id="KW-0349">Heme</keyword>
<keyword evidence="10" id="KW-1133">Transmembrane helix</keyword>
<keyword evidence="5 9" id="KW-0560">Oxidoreductase</keyword>
<dbReference type="InterPro" id="IPR047146">
    <property type="entry name" value="Cyt_P450_E_CYP52_fungi"/>
</dbReference>
<evidence type="ECO:0000256" key="5">
    <source>
        <dbReference type="ARBA" id="ARBA00023002"/>
    </source>
</evidence>
<dbReference type="InterPro" id="IPR002402">
    <property type="entry name" value="Cyt_P450_E_grp-II"/>
</dbReference>
<dbReference type="PANTHER" id="PTHR24287:SF1">
    <property type="entry name" value="P450, PUTATIVE (EUROFUNG)-RELATED"/>
    <property type="match status" value="1"/>
</dbReference>
<dbReference type="Proteomes" id="UP000326268">
    <property type="component" value="Unassembled WGS sequence"/>
</dbReference>
<dbReference type="Gene3D" id="1.10.630.10">
    <property type="entry name" value="Cytochrome P450"/>
    <property type="match status" value="1"/>
</dbReference>